<name>A0A859FIZ9_9BACI</name>
<dbReference type="Pfam" id="PF00149">
    <property type="entry name" value="Metallophos"/>
    <property type="match status" value="1"/>
</dbReference>
<sequence>MSTWFSKRKTAIAATAAFVLSAPMAAQADTHSFSDIQESNFFYEAVNVLSADGIINGYEDGTFRPQQGIERQHAAALIARALGLNSPDSYAIDMFDDVDSSSPYASQIAALYERGIILGFDGSFNPTDQITREQMASILVRAYNLAEYLDQPAMETINLDDVHPAHEADVQLLANYDLTTELSDYMAKSDVTRGEFATFLHRTLLLDLPELFDLEVLHTNDLHSRVEQYPRMITAVDRARQAYPDALLVEAGDIFSGTLYFNIFQGLDSVEFMNMMDYDAFVPGNHEFDLGNAETGGHEELAAFFAAANFPVVASNVDFSLDPFVGDMQVGGISDDAEAGSIYDGIIKEVNGEQVGIFGLTTESTATIASPVDVLFSDYIAEAERMVDEFEAAGIDKIIALTHLGYDSNPNLGNDILLAENVEGIDIIVGGHSHDTVLPDVYTENADGEPMEPTVIVQANEYGNLVGELRVGFDANGVIERVGGQHYEVDSFPANAEAAAMLAPLTEEVEAFGGEEIGVEAAVDFPNPRSSGDSLDSVRSNETGLGNVITDGMLVEAKRANAETVIAFQNAGGIRAPLAAGQLTIGDLITVQPFGNRLSIMDLTGAEIKEALEHSVNNAPNESGGFLHVAGMRFTFDSDREVGDRVVSMEVMIDGEYVDLDLNENYFVATNDFTANGGDGFTVFAEAEADGRVQLVGSTDWETLRRHLLTLESPISPVIEGRITDLGRE</sequence>
<dbReference type="InterPro" id="IPR001119">
    <property type="entry name" value="SLH_dom"/>
</dbReference>
<dbReference type="Proteomes" id="UP000318138">
    <property type="component" value="Chromosome"/>
</dbReference>
<feature type="signal peptide" evidence="2">
    <location>
        <begin position="1"/>
        <end position="28"/>
    </location>
</feature>
<keyword evidence="2" id="KW-0547">Nucleotide-binding</keyword>
<dbReference type="PROSITE" id="PS51272">
    <property type="entry name" value="SLH"/>
    <property type="match status" value="2"/>
</dbReference>
<comment type="similarity">
    <text evidence="2">Belongs to the 5'-nucleotidase family.</text>
</comment>
<evidence type="ECO:0000256" key="2">
    <source>
        <dbReference type="RuleBase" id="RU362119"/>
    </source>
</evidence>
<dbReference type="GO" id="GO:0009166">
    <property type="term" value="P:nucleotide catabolic process"/>
    <property type="evidence" value="ECO:0007669"/>
    <property type="project" value="InterPro"/>
</dbReference>
<proteinExistence type="inferred from homology"/>
<dbReference type="SUPFAM" id="SSF56300">
    <property type="entry name" value="Metallo-dependent phosphatases"/>
    <property type="match status" value="1"/>
</dbReference>
<dbReference type="PRINTS" id="PR01607">
    <property type="entry name" value="APYRASEFAMLY"/>
</dbReference>
<dbReference type="GO" id="GO:0000166">
    <property type="term" value="F:nucleotide binding"/>
    <property type="evidence" value="ECO:0007669"/>
    <property type="project" value="UniProtKB-KW"/>
</dbReference>
<feature type="domain" description="SLH" evidence="3">
    <location>
        <begin position="29"/>
        <end position="89"/>
    </location>
</feature>
<accession>A0A859FIZ9</accession>
<evidence type="ECO:0000313" key="5">
    <source>
        <dbReference type="Proteomes" id="UP000318138"/>
    </source>
</evidence>
<dbReference type="SUPFAM" id="SSF55816">
    <property type="entry name" value="5'-nucleotidase (syn. UDP-sugar hydrolase), C-terminal domain"/>
    <property type="match status" value="1"/>
</dbReference>
<dbReference type="KEGG" id="psua:FLK61_37585"/>
<dbReference type="InterPro" id="IPR004843">
    <property type="entry name" value="Calcineurin-like_PHP"/>
</dbReference>
<evidence type="ECO:0000256" key="1">
    <source>
        <dbReference type="ARBA" id="ARBA00022729"/>
    </source>
</evidence>
<dbReference type="InterPro" id="IPR008334">
    <property type="entry name" value="5'-Nucleotdase_C"/>
</dbReference>
<dbReference type="Gene3D" id="3.90.780.10">
    <property type="entry name" value="5'-Nucleotidase, C-terminal domain"/>
    <property type="match status" value="1"/>
</dbReference>
<dbReference type="Pfam" id="PF02872">
    <property type="entry name" value="5_nucleotid_C"/>
    <property type="match status" value="1"/>
</dbReference>
<evidence type="ECO:0000313" key="4">
    <source>
        <dbReference type="EMBL" id="QKS72346.1"/>
    </source>
</evidence>
<dbReference type="PANTHER" id="PTHR11575:SF24">
    <property type="entry name" value="5'-NUCLEOTIDASE"/>
    <property type="match status" value="1"/>
</dbReference>
<dbReference type="PANTHER" id="PTHR11575">
    <property type="entry name" value="5'-NUCLEOTIDASE-RELATED"/>
    <property type="match status" value="1"/>
</dbReference>
<keyword evidence="1 2" id="KW-0732">Signal</keyword>
<reference evidence="5" key="1">
    <citation type="submission" date="2019-07" db="EMBL/GenBank/DDBJ databases">
        <title>Bacillus alkalisoli sp. nov. isolated from saline soil.</title>
        <authorList>
            <person name="Sun J.-Q."/>
            <person name="Xu L."/>
        </authorList>
    </citation>
    <scope>NUCLEOTIDE SEQUENCE [LARGE SCALE GENOMIC DNA]</scope>
    <source>
        <strain evidence="5">M4U3P1</strain>
    </source>
</reference>
<keyword evidence="2" id="KW-0378">Hydrolase</keyword>
<dbReference type="EMBL" id="CP041372">
    <property type="protein sequence ID" value="QKS72346.1"/>
    <property type="molecule type" value="Genomic_DNA"/>
</dbReference>
<feature type="domain" description="SLH" evidence="3">
    <location>
        <begin position="91"/>
        <end position="153"/>
    </location>
</feature>
<dbReference type="PROSITE" id="PS00785">
    <property type="entry name" value="5_NUCLEOTIDASE_1"/>
    <property type="match status" value="1"/>
</dbReference>
<dbReference type="InterPro" id="IPR006179">
    <property type="entry name" value="5_nucleotidase/apyrase"/>
</dbReference>
<dbReference type="GO" id="GO:0016788">
    <property type="term" value="F:hydrolase activity, acting on ester bonds"/>
    <property type="evidence" value="ECO:0007669"/>
    <property type="project" value="InterPro"/>
</dbReference>
<feature type="chain" id="PRO_5033108063" evidence="2">
    <location>
        <begin position="29"/>
        <end position="729"/>
    </location>
</feature>
<dbReference type="Gene3D" id="3.60.21.10">
    <property type="match status" value="1"/>
</dbReference>
<keyword evidence="5" id="KW-1185">Reference proteome</keyword>
<evidence type="ECO:0000259" key="3">
    <source>
        <dbReference type="PROSITE" id="PS51272"/>
    </source>
</evidence>
<dbReference type="Pfam" id="PF00395">
    <property type="entry name" value="SLH"/>
    <property type="match status" value="2"/>
</dbReference>
<protein>
    <submittedName>
        <fullName evidence="4">5'-nucleotidase C-terminal domain-containing protein</fullName>
    </submittedName>
</protein>
<organism evidence="4 5">
    <name type="scientific">Paenalkalicoccus suaedae</name>
    <dbReference type="NCBI Taxonomy" id="2592382"/>
    <lineage>
        <taxon>Bacteria</taxon>
        <taxon>Bacillati</taxon>
        <taxon>Bacillota</taxon>
        <taxon>Bacilli</taxon>
        <taxon>Bacillales</taxon>
        <taxon>Bacillaceae</taxon>
        <taxon>Paenalkalicoccus</taxon>
    </lineage>
</organism>
<dbReference type="AlphaFoldDB" id="A0A859FIZ9"/>
<dbReference type="InterPro" id="IPR036907">
    <property type="entry name" value="5'-Nucleotdase_C_sf"/>
</dbReference>
<dbReference type="InterPro" id="IPR029052">
    <property type="entry name" value="Metallo-depent_PP-like"/>
</dbReference>
<dbReference type="InterPro" id="IPR006146">
    <property type="entry name" value="5'-Nucleotdase_CS"/>
</dbReference>
<dbReference type="RefSeq" id="WP_176010326.1">
    <property type="nucleotide sequence ID" value="NZ_CP041372.2"/>
</dbReference>
<dbReference type="GO" id="GO:0046872">
    <property type="term" value="F:metal ion binding"/>
    <property type="evidence" value="ECO:0007669"/>
    <property type="project" value="InterPro"/>
</dbReference>
<gene>
    <name evidence="4" type="ORF">FLK61_37585</name>
</gene>